<name>A0A931AW65_9ACTN</name>
<accession>A0A931AW65</accession>
<keyword evidence="1" id="KW-0812">Transmembrane</keyword>
<protein>
    <submittedName>
        <fullName evidence="2">Pilus assembly protein TadE</fullName>
    </submittedName>
</protein>
<gene>
    <name evidence="2" type="ORF">I2501_00915</name>
</gene>
<comment type="caution">
    <text evidence="2">The sequence shown here is derived from an EMBL/GenBank/DDBJ whole genome shotgun (WGS) entry which is preliminary data.</text>
</comment>
<evidence type="ECO:0000313" key="3">
    <source>
        <dbReference type="Proteomes" id="UP000657385"/>
    </source>
</evidence>
<sequence>MRTLAVGDRGSLSLEAVLLMPVVTAFFLFAVAAGIREQDQGTFDLAVQAAARAASLDRNPGDAVNAATTAADTVLQSEDLQCSNLQVAPPVRQTGTYDDYLTVTASCDLSLDVGLPFPITTTVTSDFASVVDTYRGQG</sequence>
<dbReference type="RefSeq" id="WP_196191791.1">
    <property type="nucleotide sequence ID" value="NZ_JADPRT010000001.1"/>
</dbReference>
<evidence type="ECO:0000313" key="2">
    <source>
        <dbReference type="EMBL" id="MBF9066595.1"/>
    </source>
</evidence>
<reference evidence="2" key="1">
    <citation type="submission" date="2020-11" db="EMBL/GenBank/DDBJ databases">
        <title>Isolation and identification of active actinomycetes.</title>
        <authorList>
            <person name="Yu B."/>
        </authorList>
    </citation>
    <scope>NUCLEOTIDE SEQUENCE</scope>
    <source>
        <strain evidence="2">NEAU-YB345</strain>
    </source>
</reference>
<keyword evidence="1" id="KW-0472">Membrane</keyword>
<dbReference type="Proteomes" id="UP000657385">
    <property type="component" value="Unassembled WGS sequence"/>
</dbReference>
<keyword evidence="1" id="KW-1133">Transmembrane helix</keyword>
<dbReference type="AlphaFoldDB" id="A0A931AW65"/>
<proteinExistence type="predicted"/>
<evidence type="ECO:0000256" key="1">
    <source>
        <dbReference type="SAM" id="Phobius"/>
    </source>
</evidence>
<dbReference type="EMBL" id="JADPRT010000001">
    <property type="protein sequence ID" value="MBF9066595.1"/>
    <property type="molecule type" value="Genomic_DNA"/>
</dbReference>
<feature type="transmembrane region" description="Helical" evidence="1">
    <location>
        <begin position="12"/>
        <end position="35"/>
    </location>
</feature>
<keyword evidence="3" id="KW-1185">Reference proteome</keyword>
<organism evidence="2 3">
    <name type="scientific">Streptacidiphilus fuscans</name>
    <dbReference type="NCBI Taxonomy" id="2789292"/>
    <lineage>
        <taxon>Bacteria</taxon>
        <taxon>Bacillati</taxon>
        <taxon>Actinomycetota</taxon>
        <taxon>Actinomycetes</taxon>
        <taxon>Kitasatosporales</taxon>
        <taxon>Streptomycetaceae</taxon>
        <taxon>Streptacidiphilus</taxon>
    </lineage>
</organism>